<dbReference type="Proteomes" id="UP001054889">
    <property type="component" value="Unassembled WGS sequence"/>
</dbReference>
<dbReference type="SUPFAM" id="SSF81383">
    <property type="entry name" value="F-box domain"/>
    <property type="match status" value="1"/>
</dbReference>
<comment type="caution">
    <text evidence="2">The sequence shown here is derived from an EMBL/GenBank/DDBJ whole genome shotgun (WGS) entry which is preliminary data.</text>
</comment>
<dbReference type="GO" id="GO:0005851">
    <property type="term" value="C:eukaryotic translation initiation factor 2B complex"/>
    <property type="evidence" value="ECO:0007669"/>
    <property type="project" value="TreeGrafter"/>
</dbReference>
<reference evidence="2" key="2">
    <citation type="submission" date="2021-12" db="EMBL/GenBank/DDBJ databases">
        <title>Resequencing data analysis of finger millet.</title>
        <authorList>
            <person name="Hatakeyama M."/>
            <person name="Aluri S."/>
            <person name="Balachadran M.T."/>
            <person name="Sivarajan S.R."/>
            <person name="Poveda L."/>
            <person name="Shimizu-Inatsugi R."/>
            <person name="Schlapbach R."/>
            <person name="Sreeman S.M."/>
            <person name="Shimizu K.K."/>
        </authorList>
    </citation>
    <scope>NUCLEOTIDE SEQUENCE</scope>
</reference>
<gene>
    <name evidence="2" type="primary">ga03252</name>
    <name evidence="2" type="ORF">PR202_ga03252</name>
</gene>
<dbReference type="SUPFAM" id="SSF48371">
    <property type="entry name" value="ARM repeat"/>
    <property type="match status" value="1"/>
</dbReference>
<protein>
    <submittedName>
        <fullName evidence="2">Uncharacterized protein</fullName>
    </submittedName>
</protein>
<dbReference type="PANTHER" id="PTHR45887:SF1">
    <property type="entry name" value="TRANSLATION INITIATION FACTOR EIF-2B SUBUNIT EPSILON"/>
    <property type="match status" value="1"/>
</dbReference>
<dbReference type="GO" id="GO:0031369">
    <property type="term" value="F:translation initiation factor binding"/>
    <property type="evidence" value="ECO:0007669"/>
    <property type="project" value="TreeGrafter"/>
</dbReference>
<sequence>MTTAEALGKWKDLLRNYAKTVDEEMEILLNFEEFSPNSAKILPFLRGEIASEDAVLRWAEEKEHADKSDKLFLKQPEAFIQPALAQIFNKSLFRYGSFCPRLSAHKCSGEKKAMEGSCPKAFNGSSAPGEPRRNEAVAARALALKLLVFSSSAFPYKRPRRLFHADVITNDQRTVELIIIIYVDHLHQPDCICMDGVAEIFRLPEECVAYAISLTTPGDACHSSAVSPAFKAAADSDAVWARFLPHDCAPPCWGAPTSPSTASPRRSSSRASATAPSSSTEPPW</sequence>
<evidence type="ECO:0000313" key="3">
    <source>
        <dbReference type="Proteomes" id="UP001054889"/>
    </source>
</evidence>
<dbReference type="Gene3D" id="1.25.40.180">
    <property type="match status" value="1"/>
</dbReference>
<dbReference type="InterPro" id="IPR051956">
    <property type="entry name" value="eIF2B_epsilon"/>
</dbReference>
<dbReference type="CDD" id="cd22162">
    <property type="entry name" value="F-box_AtSKIP3-like"/>
    <property type="match status" value="1"/>
</dbReference>
<accession>A0AAV5BMY3</accession>
<keyword evidence="3" id="KW-1185">Reference proteome</keyword>
<dbReference type="GO" id="GO:0005085">
    <property type="term" value="F:guanyl-nucleotide exchange factor activity"/>
    <property type="evidence" value="ECO:0007669"/>
    <property type="project" value="TreeGrafter"/>
</dbReference>
<proteinExistence type="predicted"/>
<dbReference type="AlphaFoldDB" id="A0AAV5BMY3"/>
<dbReference type="InterPro" id="IPR016024">
    <property type="entry name" value="ARM-type_fold"/>
</dbReference>
<organism evidence="2 3">
    <name type="scientific">Eleusine coracana subsp. coracana</name>
    <dbReference type="NCBI Taxonomy" id="191504"/>
    <lineage>
        <taxon>Eukaryota</taxon>
        <taxon>Viridiplantae</taxon>
        <taxon>Streptophyta</taxon>
        <taxon>Embryophyta</taxon>
        <taxon>Tracheophyta</taxon>
        <taxon>Spermatophyta</taxon>
        <taxon>Magnoliopsida</taxon>
        <taxon>Liliopsida</taxon>
        <taxon>Poales</taxon>
        <taxon>Poaceae</taxon>
        <taxon>PACMAD clade</taxon>
        <taxon>Chloridoideae</taxon>
        <taxon>Cynodonteae</taxon>
        <taxon>Eleusininae</taxon>
        <taxon>Eleusine</taxon>
    </lineage>
</organism>
<reference evidence="2" key="1">
    <citation type="journal article" date="2018" name="DNA Res.">
        <title>Multiple hybrid de novo genome assembly of finger millet, an orphan allotetraploid crop.</title>
        <authorList>
            <person name="Hatakeyama M."/>
            <person name="Aluri S."/>
            <person name="Balachadran M.T."/>
            <person name="Sivarajan S.R."/>
            <person name="Patrignani A."/>
            <person name="Gruter S."/>
            <person name="Poveda L."/>
            <person name="Shimizu-Inatsugi R."/>
            <person name="Baeten J."/>
            <person name="Francoijs K.J."/>
            <person name="Nataraja K.N."/>
            <person name="Reddy Y.A.N."/>
            <person name="Phadnis S."/>
            <person name="Ravikumar R.L."/>
            <person name="Schlapbach R."/>
            <person name="Sreeman S.M."/>
            <person name="Shimizu K.K."/>
        </authorList>
    </citation>
    <scope>NUCLEOTIDE SEQUENCE</scope>
</reference>
<evidence type="ECO:0000256" key="1">
    <source>
        <dbReference type="SAM" id="MobiDB-lite"/>
    </source>
</evidence>
<dbReference type="InterPro" id="IPR036047">
    <property type="entry name" value="F-box-like_dom_sf"/>
</dbReference>
<dbReference type="PANTHER" id="PTHR45887">
    <property type="entry name" value="TRANSLATION INITIATION FACTOR EIF-2B SUBUNIT EPSILON"/>
    <property type="match status" value="1"/>
</dbReference>
<dbReference type="EMBL" id="BQKI01000001">
    <property type="protein sequence ID" value="GJM87311.1"/>
    <property type="molecule type" value="Genomic_DNA"/>
</dbReference>
<evidence type="ECO:0000313" key="2">
    <source>
        <dbReference type="EMBL" id="GJM87311.1"/>
    </source>
</evidence>
<dbReference type="GO" id="GO:0003743">
    <property type="term" value="F:translation initiation factor activity"/>
    <property type="evidence" value="ECO:0007669"/>
    <property type="project" value="TreeGrafter"/>
</dbReference>
<name>A0AAV5BMY3_ELECO</name>
<feature type="region of interest" description="Disordered" evidence="1">
    <location>
        <begin position="255"/>
        <end position="284"/>
    </location>
</feature>